<comment type="caution">
    <text evidence="1">The sequence shown here is derived from an EMBL/GenBank/DDBJ whole genome shotgun (WGS) entry which is preliminary data.</text>
</comment>
<evidence type="ECO:0000313" key="1">
    <source>
        <dbReference type="EMBL" id="KAK9045041.1"/>
    </source>
</evidence>
<name>A0ABR2U5N2_9ROSI</name>
<dbReference type="Proteomes" id="UP001396334">
    <property type="component" value="Unassembled WGS sequence"/>
</dbReference>
<sequence length="99" mass="10550">MGVVPGAGHMSYSNKKSCKGETGKFNGGIFNQFGQIFPGKEADFHGWNLENNQNYTNGKMKGVSARAARSAYAYAAATGGQMNNINETAMCCSCSDHTI</sequence>
<organism evidence="1 2">
    <name type="scientific">Hibiscus sabdariffa</name>
    <name type="common">roselle</name>
    <dbReference type="NCBI Taxonomy" id="183260"/>
    <lineage>
        <taxon>Eukaryota</taxon>
        <taxon>Viridiplantae</taxon>
        <taxon>Streptophyta</taxon>
        <taxon>Embryophyta</taxon>
        <taxon>Tracheophyta</taxon>
        <taxon>Spermatophyta</taxon>
        <taxon>Magnoliopsida</taxon>
        <taxon>eudicotyledons</taxon>
        <taxon>Gunneridae</taxon>
        <taxon>Pentapetalae</taxon>
        <taxon>rosids</taxon>
        <taxon>malvids</taxon>
        <taxon>Malvales</taxon>
        <taxon>Malvaceae</taxon>
        <taxon>Malvoideae</taxon>
        <taxon>Hibiscus</taxon>
    </lineage>
</organism>
<reference evidence="1 2" key="1">
    <citation type="journal article" date="2024" name="G3 (Bethesda)">
        <title>Genome assembly of Hibiscus sabdariffa L. provides insights into metabolisms of medicinal natural products.</title>
        <authorList>
            <person name="Kim T."/>
        </authorList>
    </citation>
    <scope>NUCLEOTIDE SEQUENCE [LARGE SCALE GENOMIC DNA]</scope>
    <source>
        <strain evidence="1">TK-2024</strain>
        <tissue evidence="1">Old leaves</tissue>
    </source>
</reference>
<dbReference type="EMBL" id="JBBPBN010000002">
    <property type="protein sequence ID" value="KAK9045041.1"/>
    <property type="molecule type" value="Genomic_DNA"/>
</dbReference>
<keyword evidence="2" id="KW-1185">Reference proteome</keyword>
<protein>
    <submittedName>
        <fullName evidence="1">Uncharacterized protein</fullName>
    </submittedName>
</protein>
<accession>A0ABR2U5N2</accession>
<evidence type="ECO:0000313" key="2">
    <source>
        <dbReference type="Proteomes" id="UP001396334"/>
    </source>
</evidence>
<proteinExistence type="predicted"/>
<gene>
    <name evidence="1" type="ORF">V6N11_058931</name>
</gene>